<feature type="domain" description="Gamma-glutamylcyclotransferase AIG2-like" evidence="1">
    <location>
        <begin position="13"/>
        <end position="124"/>
    </location>
</feature>
<keyword evidence="3" id="KW-1185">Reference proteome</keyword>
<sequence length="147" mass="16712">MTGAIPTMKTSHFFVYGTLKRGNCRDTCWPCAAIDVAPAWVYGALYDVGPYPALFVGKDRVLGEIWTFQDSDCGLVTETLDEIEGTNQGGVVNLYNREAVTAHRFDETECRAWIYFYANLQQRSHLRYVTPRQPPPQFALATPYAYW</sequence>
<evidence type="ECO:0000259" key="1">
    <source>
        <dbReference type="Pfam" id="PF06094"/>
    </source>
</evidence>
<organism evidence="2 3">
    <name type="scientific">Aureliella helgolandensis</name>
    <dbReference type="NCBI Taxonomy" id="2527968"/>
    <lineage>
        <taxon>Bacteria</taxon>
        <taxon>Pseudomonadati</taxon>
        <taxon>Planctomycetota</taxon>
        <taxon>Planctomycetia</taxon>
        <taxon>Pirellulales</taxon>
        <taxon>Pirellulaceae</taxon>
        <taxon>Aureliella</taxon>
    </lineage>
</organism>
<dbReference type="SUPFAM" id="SSF110857">
    <property type="entry name" value="Gamma-glutamyl cyclotransferase-like"/>
    <property type="match status" value="1"/>
</dbReference>
<dbReference type="EMBL" id="CP036298">
    <property type="protein sequence ID" value="QDV24446.1"/>
    <property type="molecule type" value="Genomic_DNA"/>
</dbReference>
<dbReference type="InterPro" id="IPR013024">
    <property type="entry name" value="GGCT-like"/>
</dbReference>
<dbReference type="KEGG" id="ahel:Q31a_27640"/>
<dbReference type="CDD" id="cd06661">
    <property type="entry name" value="GGCT_like"/>
    <property type="match status" value="1"/>
</dbReference>
<dbReference type="Gene3D" id="3.10.490.10">
    <property type="entry name" value="Gamma-glutamyl cyclotransferase-like"/>
    <property type="match status" value="1"/>
</dbReference>
<protein>
    <submittedName>
        <fullName evidence="2">AIG2-like family protein</fullName>
    </submittedName>
</protein>
<name>A0A518G788_9BACT</name>
<proteinExistence type="predicted"/>
<dbReference type="InterPro" id="IPR036568">
    <property type="entry name" value="GGCT-like_sf"/>
</dbReference>
<dbReference type="InterPro" id="IPR009288">
    <property type="entry name" value="AIG2-like_dom"/>
</dbReference>
<dbReference type="Pfam" id="PF06094">
    <property type="entry name" value="GGACT"/>
    <property type="match status" value="1"/>
</dbReference>
<dbReference type="AlphaFoldDB" id="A0A518G788"/>
<reference evidence="2 3" key="1">
    <citation type="submission" date="2019-02" db="EMBL/GenBank/DDBJ databases">
        <title>Deep-cultivation of Planctomycetes and their phenomic and genomic characterization uncovers novel biology.</title>
        <authorList>
            <person name="Wiegand S."/>
            <person name="Jogler M."/>
            <person name="Boedeker C."/>
            <person name="Pinto D."/>
            <person name="Vollmers J."/>
            <person name="Rivas-Marin E."/>
            <person name="Kohn T."/>
            <person name="Peeters S.H."/>
            <person name="Heuer A."/>
            <person name="Rast P."/>
            <person name="Oberbeckmann S."/>
            <person name="Bunk B."/>
            <person name="Jeske O."/>
            <person name="Meyerdierks A."/>
            <person name="Storesund J.E."/>
            <person name="Kallscheuer N."/>
            <person name="Luecker S."/>
            <person name="Lage O.M."/>
            <person name="Pohl T."/>
            <person name="Merkel B.J."/>
            <person name="Hornburger P."/>
            <person name="Mueller R.-W."/>
            <person name="Bruemmer F."/>
            <person name="Labrenz M."/>
            <person name="Spormann A.M."/>
            <person name="Op den Camp H."/>
            <person name="Overmann J."/>
            <person name="Amann R."/>
            <person name="Jetten M.S.M."/>
            <person name="Mascher T."/>
            <person name="Medema M.H."/>
            <person name="Devos D.P."/>
            <person name="Kaster A.-K."/>
            <person name="Ovreas L."/>
            <person name="Rohde M."/>
            <person name="Galperin M.Y."/>
            <person name="Jogler C."/>
        </authorList>
    </citation>
    <scope>NUCLEOTIDE SEQUENCE [LARGE SCALE GENOMIC DNA]</scope>
    <source>
        <strain evidence="2 3">Q31a</strain>
    </source>
</reference>
<dbReference type="Proteomes" id="UP000318017">
    <property type="component" value="Chromosome"/>
</dbReference>
<evidence type="ECO:0000313" key="3">
    <source>
        <dbReference type="Proteomes" id="UP000318017"/>
    </source>
</evidence>
<evidence type="ECO:0000313" key="2">
    <source>
        <dbReference type="EMBL" id="QDV24446.1"/>
    </source>
</evidence>
<gene>
    <name evidence="2" type="ORF">Q31a_27640</name>
</gene>
<accession>A0A518G788</accession>